<dbReference type="AlphaFoldDB" id="R7YYN0"/>
<accession>R7YYN0</accession>
<proteinExistence type="predicted"/>
<dbReference type="GO" id="GO:0120231">
    <property type="term" value="C:DNA recombinase auxiliary factor complex"/>
    <property type="evidence" value="ECO:0007669"/>
    <property type="project" value="TreeGrafter"/>
</dbReference>
<sequence length="244" mass="27343">MAPRKEKTEKVSADEAADTILSYLRKQKYVSHLQDYFHAAAAKILKEMHERKEIEGRAAGKFLRVNMLPRLVWPSQLLPVTPSMRADYESTEQSELTIAPAGKQIVYHVIQNSEDAATPEDLQAMDDEIQRLRDETSQAKAMEKTLRSTLSNTNATLSTADLRASVAALEAERAEVIARLGPLRTGSVRPISAEEKAGVDAELRKWEKMEKARTKIAKEMWGIIREGLSEAEAGELRERLGLDE</sequence>
<keyword evidence="3" id="KW-0539">Nucleus</keyword>
<dbReference type="InterPro" id="IPR036388">
    <property type="entry name" value="WH-like_DNA-bd_sf"/>
</dbReference>
<dbReference type="GO" id="GO:0000709">
    <property type="term" value="P:meiotic joint molecule formation"/>
    <property type="evidence" value="ECO:0007669"/>
    <property type="project" value="TreeGrafter"/>
</dbReference>
<dbReference type="HOGENOM" id="CLU_063266_3_1_1"/>
<evidence type="ECO:0000256" key="1">
    <source>
        <dbReference type="ARBA" id="ARBA00004123"/>
    </source>
</evidence>
<keyword evidence="4" id="KW-0469">Meiosis</keyword>
<evidence type="ECO:0000256" key="3">
    <source>
        <dbReference type="ARBA" id="ARBA00023242"/>
    </source>
</evidence>
<dbReference type="PANTHER" id="PTHR15938:SF0">
    <property type="entry name" value="HOMOLOGOUS-PAIRING PROTEIN 2 HOMOLOG"/>
    <property type="match status" value="1"/>
</dbReference>
<dbReference type="RefSeq" id="XP_007782270.1">
    <property type="nucleotide sequence ID" value="XM_007784080.1"/>
</dbReference>
<organism evidence="5 6">
    <name type="scientific">Coniosporium apollinis (strain CBS 100218)</name>
    <name type="common">Rock-inhabiting black yeast</name>
    <dbReference type="NCBI Taxonomy" id="1168221"/>
    <lineage>
        <taxon>Eukaryota</taxon>
        <taxon>Fungi</taxon>
        <taxon>Dikarya</taxon>
        <taxon>Ascomycota</taxon>
        <taxon>Pezizomycotina</taxon>
        <taxon>Dothideomycetes</taxon>
        <taxon>Dothideomycetes incertae sedis</taxon>
        <taxon>Coniosporium</taxon>
    </lineage>
</organism>
<dbReference type="GO" id="GO:0003690">
    <property type="term" value="F:double-stranded DNA binding"/>
    <property type="evidence" value="ECO:0007669"/>
    <property type="project" value="TreeGrafter"/>
</dbReference>
<dbReference type="GO" id="GO:0007129">
    <property type="term" value="P:homologous chromosome pairing at meiosis"/>
    <property type="evidence" value="ECO:0007669"/>
    <property type="project" value="TreeGrafter"/>
</dbReference>
<dbReference type="EMBL" id="JH767584">
    <property type="protein sequence ID" value="EON66953.1"/>
    <property type="molecule type" value="Genomic_DNA"/>
</dbReference>
<dbReference type="GO" id="GO:0120230">
    <property type="term" value="F:recombinase activator activity"/>
    <property type="evidence" value="ECO:0007669"/>
    <property type="project" value="TreeGrafter"/>
</dbReference>
<protein>
    <recommendedName>
        <fullName evidence="7">Homologous-pairing protein 2 winged helix domain-containing protein</fullName>
    </recommendedName>
</protein>
<dbReference type="GO" id="GO:0010774">
    <property type="term" value="P:meiotic strand invasion involved in reciprocal meiotic recombination"/>
    <property type="evidence" value="ECO:0007669"/>
    <property type="project" value="TreeGrafter"/>
</dbReference>
<dbReference type="eggNOG" id="KOG4603">
    <property type="taxonomic scope" value="Eukaryota"/>
</dbReference>
<evidence type="ECO:0000256" key="2">
    <source>
        <dbReference type="ARBA" id="ARBA00023172"/>
    </source>
</evidence>
<dbReference type="PANTHER" id="PTHR15938">
    <property type="entry name" value="TBP-1 INTERACTING PROTEIN"/>
    <property type="match status" value="1"/>
</dbReference>
<evidence type="ECO:0000313" key="5">
    <source>
        <dbReference type="EMBL" id="EON66953.1"/>
    </source>
</evidence>
<gene>
    <name evidence="5" type="ORF">W97_06069</name>
</gene>
<dbReference type="OMA" id="HESGQIE"/>
<evidence type="ECO:0000313" key="6">
    <source>
        <dbReference type="Proteomes" id="UP000016924"/>
    </source>
</evidence>
<reference evidence="6" key="1">
    <citation type="submission" date="2012-06" db="EMBL/GenBank/DDBJ databases">
        <title>The genome sequence of Coniosporium apollinis CBS 100218.</title>
        <authorList>
            <consortium name="The Broad Institute Genome Sequencing Platform"/>
            <person name="Cuomo C."/>
            <person name="Gorbushina A."/>
            <person name="Noack S."/>
            <person name="Walker B."/>
            <person name="Young S.K."/>
            <person name="Zeng Q."/>
            <person name="Gargeya S."/>
            <person name="Fitzgerald M."/>
            <person name="Haas B."/>
            <person name="Abouelleil A."/>
            <person name="Alvarado L."/>
            <person name="Arachchi H.M."/>
            <person name="Berlin A.M."/>
            <person name="Chapman S.B."/>
            <person name="Goldberg J."/>
            <person name="Griggs A."/>
            <person name="Gujja S."/>
            <person name="Hansen M."/>
            <person name="Howarth C."/>
            <person name="Imamovic A."/>
            <person name="Larimer J."/>
            <person name="McCowan C."/>
            <person name="Montmayeur A."/>
            <person name="Murphy C."/>
            <person name="Neiman D."/>
            <person name="Pearson M."/>
            <person name="Priest M."/>
            <person name="Roberts A."/>
            <person name="Saif S."/>
            <person name="Shea T."/>
            <person name="Sisk P."/>
            <person name="Sykes S."/>
            <person name="Wortman J."/>
            <person name="Nusbaum C."/>
            <person name="Birren B."/>
        </authorList>
    </citation>
    <scope>NUCLEOTIDE SEQUENCE [LARGE SCALE GENOMIC DNA]</scope>
    <source>
        <strain evidence="6">CBS 100218</strain>
    </source>
</reference>
<evidence type="ECO:0000256" key="4">
    <source>
        <dbReference type="ARBA" id="ARBA00023254"/>
    </source>
</evidence>
<dbReference type="GeneID" id="19903380"/>
<name>R7YYN0_CONA1</name>
<evidence type="ECO:0008006" key="7">
    <source>
        <dbReference type="Google" id="ProtNLM"/>
    </source>
</evidence>
<dbReference type="OrthoDB" id="272266at2759"/>
<dbReference type="Gene3D" id="1.10.10.10">
    <property type="entry name" value="Winged helix-like DNA-binding domain superfamily/Winged helix DNA-binding domain"/>
    <property type="match status" value="1"/>
</dbReference>
<dbReference type="GO" id="GO:0000794">
    <property type="term" value="C:condensed nuclear chromosome"/>
    <property type="evidence" value="ECO:0007669"/>
    <property type="project" value="TreeGrafter"/>
</dbReference>
<keyword evidence="2" id="KW-0233">DNA recombination</keyword>
<dbReference type="STRING" id="1168221.R7YYN0"/>
<comment type="subcellular location">
    <subcellularLocation>
        <location evidence="1">Nucleus</location>
    </subcellularLocation>
</comment>
<keyword evidence="6" id="KW-1185">Reference proteome</keyword>
<dbReference type="Proteomes" id="UP000016924">
    <property type="component" value="Unassembled WGS sequence"/>
</dbReference>